<accession>A0ABT8KF26</accession>
<reference evidence="3" key="1">
    <citation type="submission" date="2023-06" db="EMBL/GenBank/DDBJ databases">
        <title>MT1 and MT2 Draft Genomes of Novel Species.</title>
        <authorList>
            <person name="Venkateswaran K."/>
        </authorList>
    </citation>
    <scope>NUCLEOTIDE SEQUENCE</scope>
    <source>
        <strain evidence="3">F6_8S_P_1B</strain>
    </source>
</reference>
<sequence length="127" mass="12833">MTDATPEQPLHEPPAPLGEEPEVHGLGPAAAAPLPPPLSRGARIASVIAVWAVALVLGVLIGTVSQPDQYAAWLSLALAVCVLLAFVAQLATQHKDGFVDRLAATLTGCFVVLGVTGAILGAIALSA</sequence>
<evidence type="ECO:0000256" key="2">
    <source>
        <dbReference type="SAM" id="Phobius"/>
    </source>
</evidence>
<dbReference type="Proteomes" id="UP001174208">
    <property type="component" value="Unassembled WGS sequence"/>
</dbReference>
<evidence type="ECO:0000313" key="3">
    <source>
        <dbReference type="EMBL" id="MDN4616055.1"/>
    </source>
</evidence>
<feature type="transmembrane region" description="Helical" evidence="2">
    <location>
        <begin position="70"/>
        <end position="90"/>
    </location>
</feature>
<evidence type="ECO:0000313" key="4">
    <source>
        <dbReference type="Proteomes" id="UP001174208"/>
    </source>
</evidence>
<feature type="transmembrane region" description="Helical" evidence="2">
    <location>
        <begin position="102"/>
        <end position="125"/>
    </location>
</feature>
<gene>
    <name evidence="3" type="ORF">P5G50_16520</name>
</gene>
<protein>
    <submittedName>
        <fullName evidence="3">Uncharacterized protein</fullName>
    </submittedName>
</protein>
<dbReference type="EMBL" id="JAROCF010000001">
    <property type="protein sequence ID" value="MDN4616055.1"/>
    <property type="molecule type" value="Genomic_DNA"/>
</dbReference>
<feature type="region of interest" description="Disordered" evidence="1">
    <location>
        <begin position="1"/>
        <end position="30"/>
    </location>
</feature>
<name>A0ABT8KF26_9MICO</name>
<keyword evidence="2" id="KW-1133">Transmembrane helix</keyword>
<dbReference type="RefSeq" id="WP_301212160.1">
    <property type="nucleotide sequence ID" value="NZ_JAROCF010000001.1"/>
</dbReference>
<proteinExistence type="predicted"/>
<comment type="caution">
    <text evidence="3">The sequence shown here is derived from an EMBL/GenBank/DDBJ whole genome shotgun (WGS) entry which is preliminary data.</text>
</comment>
<feature type="transmembrane region" description="Helical" evidence="2">
    <location>
        <begin position="44"/>
        <end position="64"/>
    </location>
</feature>
<keyword evidence="2" id="KW-0472">Membrane</keyword>
<keyword evidence="4" id="KW-1185">Reference proteome</keyword>
<evidence type="ECO:0000256" key="1">
    <source>
        <dbReference type="SAM" id="MobiDB-lite"/>
    </source>
</evidence>
<keyword evidence="2" id="KW-0812">Transmembrane</keyword>
<organism evidence="3 4">
    <name type="scientific">Leifsonia williamsii</name>
    <dbReference type="NCBI Taxonomy" id="3035919"/>
    <lineage>
        <taxon>Bacteria</taxon>
        <taxon>Bacillati</taxon>
        <taxon>Actinomycetota</taxon>
        <taxon>Actinomycetes</taxon>
        <taxon>Micrococcales</taxon>
        <taxon>Microbacteriaceae</taxon>
        <taxon>Leifsonia</taxon>
    </lineage>
</organism>